<organism evidence="1 2">
    <name type="scientific">Bugula neritina</name>
    <name type="common">Brown bryozoan</name>
    <name type="synonym">Sertularia neritina</name>
    <dbReference type="NCBI Taxonomy" id="10212"/>
    <lineage>
        <taxon>Eukaryota</taxon>
        <taxon>Metazoa</taxon>
        <taxon>Spiralia</taxon>
        <taxon>Lophotrochozoa</taxon>
        <taxon>Bryozoa</taxon>
        <taxon>Gymnolaemata</taxon>
        <taxon>Cheilostomatida</taxon>
        <taxon>Flustrina</taxon>
        <taxon>Buguloidea</taxon>
        <taxon>Bugulidae</taxon>
        <taxon>Bugula</taxon>
    </lineage>
</organism>
<keyword evidence="2" id="KW-1185">Reference proteome</keyword>
<accession>A0A7J7IWJ8</accession>
<dbReference type="OrthoDB" id="64893at2759"/>
<sequence length="216" mass="23655">MITLMFPLAGQNGGKCGVCGDDYSSTNNQQEPSSGIVPITYNAGQYSKLTTTLEGYFKVRLYYQNNIPQKGSNPSVAAKKYCLNANQKLKASNGDTRCWCNLLAQYTTLNSLHATLKSLNSMLGVPTTVLRTTVTLTTVGAMTILCCQPKRSVKVSTKSGVRTTAIIFLLTAQLFTAHVKTLSLTIEFDNLSKLLFCKSWLMLVSLPSISTQYCFM</sequence>
<dbReference type="EMBL" id="VXIV02003329">
    <property type="protein sequence ID" value="KAF6018175.1"/>
    <property type="molecule type" value="Genomic_DNA"/>
</dbReference>
<reference evidence="1" key="1">
    <citation type="submission" date="2020-06" db="EMBL/GenBank/DDBJ databases">
        <title>Draft genome of Bugula neritina, a colonial animal packing powerful symbionts and potential medicines.</title>
        <authorList>
            <person name="Rayko M."/>
        </authorList>
    </citation>
    <scope>NUCLEOTIDE SEQUENCE [LARGE SCALE GENOMIC DNA]</scope>
    <source>
        <strain evidence="1">Kwan_BN1</strain>
    </source>
</reference>
<comment type="caution">
    <text evidence="1">The sequence shown here is derived from an EMBL/GenBank/DDBJ whole genome shotgun (WGS) entry which is preliminary data.</text>
</comment>
<dbReference type="AlphaFoldDB" id="A0A7J7IWJ8"/>
<gene>
    <name evidence="1" type="ORF">EB796_023514</name>
</gene>
<proteinExistence type="predicted"/>
<protein>
    <submittedName>
        <fullName evidence="1">Uncharacterized protein</fullName>
    </submittedName>
</protein>
<evidence type="ECO:0000313" key="1">
    <source>
        <dbReference type="EMBL" id="KAF6018175.1"/>
    </source>
</evidence>
<name>A0A7J7IWJ8_BUGNE</name>
<dbReference type="Proteomes" id="UP000593567">
    <property type="component" value="Unassembled WGS sequence"/>
</dbReference>
<evidence type="ECO:0000313" key="2">
    <source>
        <dbReference type="Proteomes" id="UP000593567"/>
    </source>
</evidence>